<dbReference type="AlphaFoldDB" id="A0A4R5L060"/>
<gene>
    <name evidence="1" type="ORF">E1757_04500</name>
</gene>
<evidence type="ECO:0000313" key="2">
    <source>
        <dbReference type="Proteomes" id="UP000295636"/>
    </source>
</evidence>
<dbReference type="RefSeq" id="WP_133225586.1">
    <property type="nucleotide sequence ID" value="NZ_SMRT01000001.1"/>
</dbReference>
<reference evidence="1 2" key="1">
    <citation type="submission" date="2019-03" db="EMBL/GenBank/DDBJ databases">
        <title>This is whole genome sequence of Paenibacillus sp MS74 strain.</title>
        <authorList>
            <person name="Trinh H.N."/>
        </authorList>
    </citation>
    <scope>NUCLEOTIDE SEQUENCE [LARGE SCALE GENOMIC DNA]</scope>
    <source>
        <strain evidence="1 2">MS74</strain>
    </source>
</reference>
<protein>
    <submittedName>
        <fullName evidence="1">Uncharacterized protein</fullName>
    </submittedName>
</protein>
<name>A0A4R5L060_9BACL</name>
<evidence type="ECO:0000313" key="1">
    <source>
        <dbReference type="EMBL" id="TDG00876.1"/>
    </source>
</evidence>
<comment type="caution">
    <text evidence="1">The sequence shown here is derived from an EMBL/GenBank/DDBJ whole genome shotgun (WGS) entry which is preliminary data.</text>
</comment>
<sequence length="149" mass="17487">MGKDQIRIAVQFRRLEEDLSQLKKCLKSPDLSDEDRTIYEKKIQSVEVIFEFLHLVLDKASARKKKLLLLCLSGQGGTTNDASEVHYNSVDTMDKARIRMMDRLQRTVLNEEKIEALLKSTTNEEVDEIRQWFTMHVYHNKRLISYLVD</sequence>
<dbReference type="EMBL" id="SMRT01000001">
    <property type="protein sequence ID" value="TDG00876.1"/>
    <property type="molecule type" value="Genomic_DNA"/>
</dbReference>
<keyword evidence="2" id="KW-1185">Reference proteome</keyword>
<organism evidence="1 2">
    <name type="scientific">Paenibacillus piri</name>
    <dbReference type="NCBI Taxonomy" id="2547395"/>
    <lineage>
        <taxon>Bacteria</taxon>
        <taxon>Bacillati</taxon>
        <taxon>Bacillota</taxon>
        <taxon>Bacilli</taxon>
        <taxon>Bacillales</taxon>
        <taxon>Paenibacillaceae</taxon>
        <taxon>Paenibacillus</taxon>
    </lineage>
</organism>
<accession>A0A4R5L060</accession>
<proteinExistence type="predicted"/>
<dbReference type="Proteomes" id="UP000295636">
    <property type="component" value="Unassembled WGS sequence"/>
</dbReference>